<protein>
    <submittedName>
        <fullName evidence="3">Peptidoglycan/LPS O-acetylase OafA/YrhL</fullName>
    </submittedName>
</protein>
<keyword evidence="1" id="KW-1133">Transmembrane helix</keyword>
<feature type="transmembrane region" description="Helical" evidence="1">
    <location>
        <begin position="153"/>
        <end position="173"/>
    </location>
</feature>
<feature type="transmembrane region" description="Helical" evidence="1">
    <location>
        <begin position="252"/>
        <end position="272"/>
    </location>
</feature>
<keyword evidence="4" id="KW-1185">Reference proteome</keyword>
<proteinExistence type="predicted"/>
<dbReference type="InterPro" id="IPR050879">
    <property type="entry name" value="Acyltransferase_3"/>
</dbReference>
<dbReference type="PANTHER" id="PTHR23028:SF53">
    <property type="entry name" value="ACYL_TRANSF_3 DOMAIN-CONTAINING PROTEIN"/>
    <property type="match status" value="1"/>
</dbReference>
<evidence type="ECO:0000259" key="2">
    <source>
        <dbReference type="Pfam" id="PF01757"/>
    </source>
</evidence>
<feature type="transmembrane region" description="Helical" evidence="1">
    <location>
        <begin position="51"/>
        <end position="74"/>
    </location>
</feature>
<feature type="transmembrane region" description="Helical" evidence="1">
    <location>
        <begin position="278"/>
        <end position="297"/>
    </location>
</feature>
<comment type="caution">
    <text evidence="3">The sequence shown here is derived from an EMBL/GenBank/DDBJ whole genome shotgun (WGS) entry which is preliminary data.</text>
</comment>
<dbReference type="EMBL" id="JAUSVP010000003">
    <property type="protein sequence ID" value="MDQ0446790.1"/>
    <property type="molecule type" value="Genomic_DNA"/>
</dbReference>
<reference evidence="3 4" key="1">
    <citation type="submission" date="2023-07" db="EMBL/GenBank/DDBJ databases">
        <title>Genomic Encyclopedia of Type Strains, Phase IV (KMG-IV): sequencing the most valuable type-strain genomes for metagenomic binning, comparative biology and taxonomic classification.</title>
        <authorList>
            <person name="Goeker M."/>
        </authorList>
    </citation>
    <scope>NUCLEOTIDE SEQUENCE [LARGE SCALE GENOMIC DNA]</scope>
    <source>
        <strain evidence="3 4">DSM 19013</strain>
    </source>
</reference>
<feature type="transmembrane region" description="Helical" evidence="1">
    <location>
        <begin position="180"/>
        <end position="203"/>
    </location>
</feature>
<feature type="transmembrane region" description="Helical" evidence="1">
    <location>
        <begin position="20"/>
        <end position="39"/>
    </location>
</feature>
<dbReference type="RefSeq" id="WP_238201567.1">
    <property type="nucleotide sequence ID" value="NZ_BPQE01000004.1"/>
</dbReference>
<evidence type="ECO:0000256" key="1">
    <source>
        <dbReference type="SAM" id="Phobius"/>
    </source>
</evidence>
<gene>
    <name evidence="3" type="ORF">QO012_001281</name>
</gene>
<feature type="transmembrane region" description="Helical" evidence="1">
    <location>
        <begin position="94"/>
        <end position="112"/>
    </location>
</feature>
<sequence>MPDPRSTPAVAAHPKVDALPALTSLRFVAAAYVAIYHYAPIYFPKTHEPYVVPLGYTGVTFFFLLSGFILAYNYRRADLSTPGRRGLFYRARFARIYPTLLLSLVIHIPWLLNWSSVQPEPLKSLMHSGLVLAPLGLHAWVPGAACSLNCPSWSVSVEVFFYAVFPFLLPLVLRRPAAVAVVTALAWMLGAGLLSVAWAAYGGGVSLIGPEPGGLGPVFLAEFIKYFPLFHLPTFVAGLLLCVVYEREEWSVGALLFAALACGVLIVAAAVFVPEPVLHDGLTVLVWAPLILACAAMRTGPLCAAPMIFLGKVSFAFYLLHIPVFAMINTADRVVLHGWLAAHPWTAVTLNGAASLAAATLVHLLVEEPARRWIMGRAPRRAAEPMAA</sequence>
<dbReference type="Proteomes" id="UP001231124">
    <property type="component" value="Unassembled WGS sequence"/>
</dbReference>
<feature type="transmembrane region" description="Helical" evidence="1">
    <location>
        <begin position="348"/>
        <end position="366"/>
    </location>
</feature>
<dbReference type="PANTHER" id="PTHR23028">
    <property type="entry name" value="ACETYLTRANSFERASE"/>
    <property type="match status" value="1"/>
</dbReference>
<feature type="transmembrane region" description="Helical" evidence="1">
    <location>
        <begin position="309"/>
        <end position="328"/>
    </location>
</feature>
<name>A0ABU0HWU0_9HYPH</name>
<feature type="domain" description="Acyltransferase 3" evidence="2">
    <location>
        <begin position="21"/>
        <end position="362"/>
    </location>
</feature>
<evidence type="ECO:0000313" key="4">
    <source>
        <dbReference type="Proteomes" id="UP001231124"/>
    </source>
</evidence>
<keyword evidence="1" id="KW-0472">Membrane</keyword>
<evidence type="ECO:0000313" key="3">
    <source>
        <dbReference type="EMBL" id="MDQ0446790.1"/>
    </source>
</evidence>
<feature type="transmembrane region" description="Helical" evidence="1">
    <location>
        <begin position="223"/>
        <end position="245"/>
    </location>
</feature>
<dbReference type="Pfam" id="PF01757">
    <property type="entry name" value="Acyl_transf_3"/>
    <property type="match status" value="1"/>
</dbReference>
<dbReference type="InterPro" id="IPR002656">
    <property type="entry name" value="Acyl_transf_3_dom"/>
</dbReference>
<accession>A0ABU0HWU0</accession>
<keyword evidence="1" id="KW-0812">Transmembrane</keyword>
<organism evidence="3 4">
    <name type="scientific">Methylobacterium aerolatum</name>
    <dbReference type="NCBI Taxonomy" id="418708"/>
    <lineage>
        <taxon>Bacteria</taxon>
        <taxon>Pseudomonadati</taxon>
        <taxon>Pseudomonadota</taxon>
        <taxon>Alphaproteobacteria</taxon>
        <taxon>Hyphomicrobiales</taxon>
        <taxon>Methylobacteriaceae</taxon>
        <taxon>Methylobacterium</taxon>
    </lineage>
</organism>